<reference evidence="1 2" key="1">
    <citation type="journal article" date="2016" name="Mol. Biol. Evol.">
        <title>Comparative Genomics of Early-Diverging Mushroom-Forming Fungi Provides Insights into the Origins of Lignocellulose Decay Capabilities.</title>
        <authorList>
            <person name="Nagy L.G."/>
            <person name="Riley R."/>
            <person name="Tritt A."/>
            <person name="Adam C."/>
            <person name="Daum C."/>
            <person name="Floudas D."/>
            <person name="Sun H."/>
            <person name="Yadav J.S."/>
            <person name="Pangilinan J."/>
            <person name="Larsson K.H."/>
            <person name="Matsuura K."/>
            <person name="Barry K."/>
            <person name="Labutti K."/>
            <person name="Kuo R."/>
            <person name="Ohm R.A."/>
            <person name="Bhattacharya S.S."/>
            <person name="Shirouzu T."/>
            <person name="Yoshinaga Y."/>
            <person name="Martin F.M."/>
            <person name="Grigoriev I.V."/>
            <person name="Hibbett D.S."/>
        </authorList>
    </citation>
    <scope>NUCLEOTIDE SEQUENCE [LARGE SCALE GENOMIC DNA]</scope>
    <source>
        <strain evidence="1 2">CBS 109695</strain>
    </source>
</reference>
<protein>
    <submittedName>
        <fullName evidence="1">Uncharacterized protein</fullName>
    </submittedName>
</protein>
<dbReference type="EMBL" id="KV417510">
    <property type="protein sequence ID" value="KZP27187.1"/>
    <property type="molecule type" value="Genomic_DNA"/>
</dbReference>
<sequence length="165" mass="18134">MPEPLAIPEIRVLQNLLHLSPFITDDLRVQGTMHLPALYRILGLFSSGKEDGDTHGTEAQVVHAGANSPVGTRILPTWPMYNLASGGGRPLNLSKNKQQRKLRKATETHRFQNGVRHIAPTIPTPMPRDVIPVCSALNPCLAGKAWNAILGSSACYALRRRVMWS</sequence>
<organism evidence="1 2">
    <name type="scientific">Athelia psychrophila</name>
    <dbReference type="NCBI Taxonomy" id="1759441"/>
    <lineage>
        <taxon>Eukaryota</taxon>
        <taxon>Fungi</taxon>
        <taxon>Dikarya</taxon>
        <taxon>Basidiomycota</taxon>
        <taxon>Agaricomycotina</taxon>
        <taxon>Agaricomycetes</taxon>
        <taxon>Agaricomycetidae</taxon>
        <taxon>Atheliales</taxon>
        <taxon>Atheliaceae</taxon>
        <taxon>Athelia</taxon>
    </lineage>
</organism>
<dbReference type="AlphaFoldDB" id="A0A166QIF6"/>
<accession>A0A166QIF6</accession>
<gene>
    <name evidence="1" type="ORF">FIBSPDRAFT_1040349</name>
</gene>
<evidence type="ECO:0000313" key="2">
    <source>
        <dbReference type="Proteomes" id="UP000076532"/>
    </source>
</evidence>
<proteinExistence type="predicted"/>
<keyword evidence="2" id="KW-1185">Reference proteome</keyword>
<evidence type="ECO:0000313" key="1">
    <source>
        <dbReference type="EMBL" id="KZP27187.1"/>
    </source>
</evidence>
<dbReference type="Proteomes" id="UP000076532">
    <property type="component" value="Unassembled WGS sequence"/>
</dbReference>
<name>A0A166QIF6_9AGAM</name>